<protein>
    <recommendedName>
        <fullName evidence="16">Acyl-coenzyme A thioesterase 13</fullName>
    </recommendedName>
    <alternativeName>
        <fullName evidence="17">Hotdog-fold thioesterase superfamily member 2</fullName>
    </alternativeName>
    <alternativeName>
        <fullName evidence="18">Thioesterase superfamily member 2</fullName>
    </alternativeName>
</protein>
<name>A0A072V1F3_MEDTR</name>
<reference evidence="22" key="3">
    <citation type="submission" date="2015-04" db="UniProtKB">
        <authorList>
            <consortium name="EnsemblPlants"/>
        </authorList>
    </citation>
    <scope>IDENTIFICATION</scope>
    <source>
        <strain evidence="22">cv. Jemalong A17</strain>
    </source>
</reference>
<comment type="subcellular location">
    <subcellularLocation>
        <location evidence="3">Cytoplasm</location>
        <location evidence="3">Cytoskeleton</location>
        <location evidence="3">Spindle</location>
    </subcellularLocation>
    <subcellularLocation>
        <location evidence="4">Cytoplasm</location>
        <location evidence="4">Cytosol</location>
    </subcellularLocation>
    <subcellularLocation>
        <location evidence="2">Mitochondrion</location>
    </subcellularLocation>
    <subcellularLocation>
        <location evidence="1">Nucleus</location>
    </subcellularLocation>
</comment>
<evidence type="ECO:0000256" key="19">
    <source>
        <dbReference type="SAM" id="Coils"/>
    </source>
</evidence>
<feature type="coiled-coil region" evidence="19">
    <location>
        <begin position="16"/>
        <end position="59"/>
    </location>
</feature>
<dbReference type="InterPro" id="IPR039298">
    <property type="entry name" value="ACOT13"/>
</dbReference>
<evidence type="ECO:0000256" key="1">
    <source>
        <dbReference type="ARBA" id="ARBA00004123"/>
    </source>
</evidence>
<keyword evidence="8" id="KW-0007">Acetylation</keyword>
<dbReference type="Gene3D" id="3.10.129.10">
    <property type="entry name" value="Hotdog Thioesterase"/>
    <property type="match status" value="1"/>
</dbReference>
<comment type="function">
    <text evidence="14">Catalyzes the hydrolysis of acyl-CoAs into free fatty acids and coenzyme A (CoASH), regulating their respective intracellular levels. Has acyl-CoA thioesterase activity towards medium (C12) and long-chain (C18) fatty acyl-CoA substrates. Can also hydrolyze 3-hydroxyphenylacetyl-CoA and 3,4-dihydroxyphenylacetyl-CoA (in vitro). May play a role in controlling adaptive thermogenesis.</text>
</comment>
<evidence type="ECO:0000256" key="17">
    <source>
        <dbReference type="ARBA" id="ARBA00081533"/>
    </source>
</evidence>
<dbReference type="Pfam" id="PF03061">
    <property type="entry name" value="4HBT"/>
    <property type="match status" value="1"/>
</dbReference>
<comment type="catalytic activity">
    <reaction evidence="13">
        <text>a fatty acyl-CoA + H2O = a fatty acid + CoA + H(+)</text>
        <dbReference type="Rhea" id="RHEA:16781"/>
        <dbReference type="ChEBI" id="CHEBI:15377"/>
        <dbReference type="ChEBI" id="CHEBI:15378"/>
        <dbReference type="ChEBI" id="CHEBI:28868"/>
        <dbReference type="ChEBI" id="CHEBI:57287"/>
        <dbReference type="ChEBI" id="CHEBI:77636"/>
    </reaction>
    <physiologicalReaction direction="left-to-right" evidence="13">
        <dbReference type="Rhea" id="RHEA:16782"/>
    </physiologicalReaction>
</comment>
<evidence type="ECO:0000256" key="2">
    <source>
        <dbReference type="ARBA" id="ARBA00004173"/>
    </source>
</evidence>
<dbReference type="GO" id="GO:0006629">
    <property type="term" value="P:lipid metabolic process"/>
    <property type="evidence" value="ECO:0007669"/>
    <property type="project" value="UniProtKB-KW"/>
</dbReference>
<keyword evidence="19" id="KW-0175">Coiled coil</keyword>
<evidence type="ECO:0000256" key="16">
    <source>
        <dbReference type="ARBA" id="ARBA00067273"/>
    </source>
</evidence>
<dbReference type="GO" id="GO:0005829">
    <property type="term" value="C:cytosol"/>
    <property type="evidence" value="ECO:0007669"/>
    <property type="project" value="UniProtKB-SubCell"/>
</dbReference>
<dbReference type="EMBL" id="CM001219">
    <property type="protein sequence ID" value="KEH35672.1"/>
    <property type="molecule type" value="Genomic_DNA"/>
</dbReference>
<dbReference type="SUPFAM" id="SSF54637">
    <property type="entry name" value="Thioesterase/thiol ester dehydrase-isomerase"/>
    <property type="match status" value="1"/>
</dbReference>
<dbReference type="NCBIfam" id="TIGR00369">
    <property type="entry name" value="unchar_dom_1"/>
    <property type="match status" value="1"/>
</dbReference>
<evidence type="ECO:0000256" key="14">
    <source>
        <dbReference type="ARBA" id="ARBA00058205"/>
    </source>
</evidence>
<dbReference type="ExpressionAtlas" id="A0A072V1F3">
    <property type="expression patterns" value="differential"/>
</dbReference>
<reference evidence="21 23" key="1">
    <citation type="journal article" date="2011" name="Nature">
        <title>The Medicago genome provides insight into the evolution of rhizobial symbioses.</title>
        <authorList>
            <person name="Young N.D."/>
            <person name="Debelle F."/>
            <person name="Oldroyd G.E."/>
            <person name="Geurts R."/>
            <person name="Cannon S.B."/>
            <person name="Udvardi M.K."/>
            <person name="Benedito V.A."/>
            <person name="Mayer K.F."/>
            <person name="Gouzy J."/>
            <person name="Schoof H."/>
            <person name="Van de Peer Y."/>
            <person name="Proost S."/>
            <person name="Cook D.R."/>
            <person name="Meyers B.C."/>
            <person name="Spannagl M."/>
            <person name="Cheung F."/>
            <person name="De Mita S."/>
            <person name="Krishnakumar V."/>
            <person name="Gundlach H."/>
            <person name="Zhou S."/>
            <person name="Mudge J."/>
            <person name="Bharti A.K."/>
            <person name="Murray J.D."/>
            <person name="Naoumkina M.A."/>
            <person name="Rosen B."/>
            <person name="Silverstein K.A."/>
            <person name="Tang H."/>
            <person name="Rombauts S."/>
            <person name="Zhao P.X."/>
            <person name="Zhou P."/>
            <person name="Barbe V."/>
            <person name="Bardou P."/>
            <person name="Bechner M."/>
            <person name="Bellec A."/>
            <person name="Berger A."/>
            <person name="Berges H."/>
            <person name="Bidwell S."/>
            <person name="Bisseling T."/>
            <person name="Choisne N."/>
            <person name="Couloux A."/>
            <person name="Denny R."/>
            <person name="Deshpande S."/>
            <person name="Dai X."/>
            <person name="Doyle J.J."/>
            <person name="Dudez A.M."/>
            <person name="Farmer A.D."/>
            <person name="Fouteau S."/>
            <person name="Franken C."/>
            <person name="Gibelin C."/>
            <person name="Gish J."/>
            <person name="Goldstein S."/>
            <person name="Gonzalez A.J."/>
            <person name="Green P.J."/>
            <person name="Hallab A."/>
            <person name="Hartog M."/>
            <person name="Hua A."/>
            <person name="Humphray S.J."/>
            <person name="Jeong D.H."/>
            <person name="Jing Y."/>
            <person name="Jocker A."/>
            <person name="Kenton S.M."/>
            <person name="Kim D.J."/>
            <person name="Klee K."/>
            <person name="Lai H."/>
            <person name="Lang C."/>
            <person name="Lin S."/>
            <person name="Macmil S.L."/>
            <person name="Magdelenat G."/>
            <person name="Matthews L."/>
            <person name="McCorrison J."/>
            <person name="Monaghan E.L."/>
            <person name="Mun J.H."/>
            <person name="Najar F.Z."/>
            <person name="Nicholson C."/>
            <person name="Noirot C."/>
            <person name="O'Bleness M."/>
            <person name="Paule C.R."/>
            <person name="Poulain J."/>
            <person name="Prion F."/>
            <person name="Qin B."/>
            <person name="Qu C."/>
            <person name="Retzel E.F."/>
            <person name="Riddle C."/>
            <person name="Sallet E."/>
            <person name="Samain S."/>
            <person name="Samson N."/>
            <person name="Sanders I."/>
            <person name="Saurat O."/>
            <person name="Scarpelli C."/>
            <person name="Schiex T."/>
            <person name="Segurens B."/>
            <person name="Severin A.J."/>
            <person name="Sherrier D.J."/>
            <person name="Shi R."/>
            <person name="Sims S."/>
            <person name="Singer S.R."/>
            <person name="Sinharoy S."/>
            <person name="Sterck L."/>
            <person name="Viollet A."/>
            <person name="Wang B.B."/>
            <person name="Wang K."/>
            <person name="Wang M."/>
            <person name="Wang X."/>
            <person name="Warfsmann J."/>
            <person name="Weissenbach J."/>
            <person name="White D.D."/>
            <person name="White J.D."/>
            <person name="Wiley G.B."/>
            <person name="Wincker P."/>
            <person name="Xing Y."/>
            <person name="Yang L."/>
            <person name="Yao Z."/>
            <person name="Ying F."/>
            <person name="Zhai J."/>
            <person name="Zhou L."/>
            <person name="Zuber A."/>
            <person name="Denarie J."/>
            <person name="Dixon R.A."/>
            <person name="May G.D."/>
            <person name="Schwartz D.C."/>
            <person name="Rogers J."/>
            <person name="Quetier F."/>
            <person name="Town C.D."/>
            <person name="Roe B.A."/>
        </authorList>
    </citation>
    <scope>NUCLEOTIDE SEQUENCE [LARGE SCALE GENOMIC DNA]</scope>
    <source>
        <strain evidence="21">A17</strain>
        <strain evidence="22 23">cv. Jemalong A17</strain>
    </source>
</reference>
<dbReference type="eggNOG" id="KOG3328">
    <property type="taxonomic scope" value="Eukaryota"/>
</dbReference>
<comment type="similarity">
    <text evidence="5">Belongs to the thioesterase PaaI family.</text>
</comment>
<keyword evidence="10" id="KW-0496">Mitochondrion</keyword>
<evidence type="ECO:0000256" key="9">
    <source>
        <dbReference type="ARBA" id="ARBA00023098"/>
    </source>
</evidence>
<dbReference type="InterPro" id="IPR029069">
    <property type="entry name" value="HotDog_dom_sf"/>
</dbReference>
<evidence type="ECO:0000256" key="4">
    <source>
        <dbReference type="ARBA" id="ARBA00004514"/>
    </source>
</evidence>
<dbReference type="PANTHER" id="PTHR21660:SF47">
    <property type="entry name" value="F19P19.27 PROTEIN"/>
    <property type="match status" value="1"/>
</dbReference>
<evidence type="ECO:0000313" key="21">
    <source>
        <dbReference type="EMBL" id="KEH35672.1"/>
    </source>
</evidence>
<evidence type="ECO:0000256" key="6">
    <source>
        <dbReference type="ARBA" id="ARBA00022490"/>
    </source>
</evidence>
<gene>
    <name evidence="21" type="ordered locus">MTR_3g098130</name>
</gene>
<dbReference type="GO" id="GO:0005739">
    <property type="term" value="C:mitochondrion"/>
    <property type="evidence" value="ECO:0007669"/>
    <property type="project" value="UniProtKB-SubCell"/>
</dbReference>
<evidence type="ECO:0000256" key="18">
    <source>
        <dbReference type="ARBA" id="ARBA00083956"/>
    </source>
</evidence>
<dbReference type="PANTHER" id="PTHR21660">
    <property type="entry name" value="THIOESTERASE SUPERFAMILY MEMBER-RELATED"/>
    <property type="match status" value="1"/>
</dbReference>
<evidence type="ECO:0000256" key="8">
    <source>
        <dbReference type="ARBA" id="ARBA00022990"/>
    </source>
</evidence>
<organism evidence="21 23">
    <name type="scientific">Medicago truncatula</name>
    <name type="common">Barrel medic</name>
    <name type="synonym">Medicago tribuloides</name>
    <dbReference type="NCBI Taxonomy" id="3880"/>
    <lineage>
        <taxon>Eukaryota</taxon>
        <taxon>Viridiplantae</taxon>
        <taxon>Streptophyta</taxon>
        <taxon>Embryophyta</taxon>
        <taxon>Tracheophyta</taxon>
        <taxon>Spermatophyta</taxon>
        <taxon>Magnoliopsida</taxon>
        <taxon>eudicotyledons</taxon>
        <taxon>Gunneridae</taxon>
        <taxon>Pentapetalae</taxon>
        <taxon>rosids</taxon>
        <taxon>fabids</taxon>
        <taxon>Fabales</taxon>
        <taxon>Fabaceae</taxon>
        <taxon>Papilionoideae</taxon>
        <taxon>50 kb inversion clade</taxon>
        <taxon>NPAAA clade</taxon>
        <taxon>Hologalegina</taxon>
        <taxon>IRL clade</taxon>
        <taxon>Trifolieae</taxon>
        <taxon>Medicago</taxon>
    </lineage>
</organism>
<dbReference type="InterPro" id="IPR006683">
    <property type="entry name" value="Thioestr_dom"/>
</dbReference>
<evidence type="ECO:0000256" key="7">
    <source>
        <dbReference type="ARBA" id="ARBA00022801"/>
    </source>
</evidence>
<dbReference type="GO" id="GO:0005634">
    <property type="term" value="C:nucleus"/>
    <property type="evidence" value="ECO:0007669"/>
    <property type="project" value="UniProtKB-SubCell"/>
</dbReference>
<accession>A0A072V1F3</accession>
<evidence type="ECO:0000256" key="11">
    <source>
        <dbReference type="ARBA" id="ARBA00023212"/>
    </source>
</evidence>
<comment type="subunit">
    <text evidence="15">Homotetramer. Interacts with PCTP.</text>
</comment>
<dbReference type="Proteomes" id="UP000002051">
    <property type="component" value="Chromosome 3"/>
</dbReference>
<reference evidence="21 23" key="2">
    <citation type="journal article" date="2014" name="BMC Genomics">
        <title>An improved genome release (version Mt4.0) for the model legume Medicago truncatula.</title>
        <authorList>
            <person name="Tang H."/>
            <person name="Krishnakumar V."/>
            <person name="Bidwell S."/>
            <person name="Rosen B."/>
            <person name="Chan A."/>
            <person name="Zhou S."/>
            <person name="Gentzbittel L."/>
            <person name="Childs K.L."/>
            <person name="Yandell M."/>
            <person name="Gundlach H."/>
            <person name="Mayer K.F."/>
            <person name="Schwartz D.C."/>
            <person name="Town C.D."/>
        </authorList>
    </citation>
    <scope>GENOME REANNOTATION</scope>
    <source>
        <strain evidence="21">A17</strain>
        <strain evidence="22 23">cv. Jemalong A17</strain>
    </source>
</reference>
<dbReference type="GO" id="GO:0005819">
    <property type="term" value="C:spindle"/>
    <property type="evidence" value="ECO:0007669"/>
    <property type="project" value="UniProtKB-SubCell"/>
</dbReference>
<evidence type="ECO:0000256" key="3">
    <source>
        <dbReference type="ARBA" id="ARBA00004186"/>
    </source>
</evidence>
<evidence type="ECO:0000256" key="5">
    <source>
        <dbReference type="ARBA" id="ARBA00008324"/>
    </source>
</evidence>
<keyword evidence="9" id="KW-0443">Lipid metabolism</keyword>
<evidence type="ECO:0000256" key="12">
    <source>
        <dbReference type="ARBA" id="ARBA00023242"/>
    </source>
</evidence>
<dbReference type="EnsemblPlants" id="KEH35672">
    <property type="protein sequence ID" value="KEH35672"/>
    <property type="gene ID" value="MTR_3g098130"/>
</dbReference>
<evidence type="ECO:0000256" key="13">
    <source>
        <dbReference type="ARBA" id="ARBA00052976"/>
    </source>
</evidence>
<evidence type="ECO:0000313" key="22">
    <source>
        <dbReference type="EnsemblPlants" id="KEH35672"/>
    </source>
</evidence>
<dbReference type="InterPro" id="IPR003736">
    <property type="entry name" value="PAAI_dom"/>
</dbReference>
<evidence type="ECO:0000313" key="23">
    <source>
        <dbReference type="Proteomes" id="UP000002051"/>
    </source>
</evidence>
<evidence type="ECO:0000256" key="10">
    <source>
        <dbReference type="ARBA" id="ARBA00023128"/>
    </source>
</evidence>
<dbReference type="AlphaFoldDB" id="A0A072V1F3"/>
<evidence type="ECO:0000256" key="15">
    <source>
        <dbReference type="ARBA" id="ARBA00064709"/>
    </source>
</evidence>
<dbReference type="GO" id="GO:0047617">
    <property type="term" value="F:fatty acyl-CoA hydrolase activity"/>
    <property type="evidence" value="ECO:0000318"/>
    <property type="project" value="GO_Central"/>
</dbReference>
<keyword evidence="12" id="KW-0539">Nucleus</keyword>
<keyword evidence="11" id="KW-0206">Cytoskeleton</keyword>
<evidence type="ECO:0000259" key="20">
    <source>
        <dbReference type="Pfam" id="PF03061"/>
    </source>
</evidence>
<dbReference type="FunFam" id="3.10.129.10:FF:000021">
    <property type="entry name" value="Acyl-coenzyme A thioesterase 13"/>
    <property type="match status" value="1"/>
</dbReference>
<sequence>MIISFPLINLFLYEHENNLKNKVNTLTKREKQKKKNNTMAKTEERITDLESVKRYLEKKGEESAPTVDNELPQEFLGHLVVRGLRLDLIEPGRIVFSMKIPPNLLNSSNCLHGGAITTLVDLVGATAVPTAGFSWSSGVSVEINVSCLDAAYVDEEIEIDGRVLRVGKTIAVISVELRKKKTGQIFAQGRHTKYIPFISKM</sequence>
<proteinExistence type="inferred from homology"/>
<keyword evidence="6" id="KW-0963">Cytoplasm</keyword>
<dbReference type="CDD" id="cd03443">
    <property type="entry name" value="PaaI_thioesterase"/>
    <property type="match status" value="1"/>
</dbReference>
<keyword evidence="23" id="KW-1185">Reference proteome</keyword>
<keyword evidence="7" id="KW-0378">Hydrolase</keyword>
<feature type="domain" description="Thioesterase" evidence="20">
    <location>
        <begin position="111"/>
        <end position="184"/>
    </location>
</feature>
<dbReference type="STRING" id="3880.A0A072V1F3"/>